<reference evidence="1" key="1">
    <citation type="submission" date="2022-02" db="EMBL/GenBank/DDBJ databases">
        <title>Atlantic sturgeon de novo genome assembly.</title>
        <authorList>
            <person name="Stock M."/>
            <person name="Klopp C."/>
            <person name="Guiguen Y."/>
            <person name="Cabau C."/>
            <person name="Parinello H."/>
            <person name="Santidrian Yebra-Pimentel E."/>
            <person name="Kuhl H."/>
            <person name="Dirks R.P."/>
            <person name="Guessner J."/>
            <person name="Wuertz S."/>
            <person name="Du K."/>
            <person name="Schartl M."/>
        </authorList>
    </citation>
    <scope>NUCLEOTIDE SEQUENCE</scope>
    <source>
        <strain evidence="1">STURGEONOMICS-FGT-2020</strain>
        <tissue evidence="1">Whole blood</tissue>
    </source>
</reference>
<comment type="caution">
    <text evidence="1">The sequence shown here is derived from an EMBL/GenBank/DDBJ whole genome shotgun (WGS) entry which is preliminary data.</text>
</comment>
<accession>A0AAD8FND9</accession>
<dbReference type="EMBL" id="JAGXEW010000068">
    <property type="protein sequence ID" value="KAK1150096.1"/>
    <property type="molecule type" value="Genomic_DNA"/>
</dbReference>
<dbReference type="AlphaFoldDB" id="A0AAD8FND9"/>
<keyword evidence="2" id="KW-1185">Reference proteome</keyword>
<sequence>MKSRHKKMKSANQGMYSGGSSIDLDNLLTLEFIARAHQLQERWTVIETPVKHFWLAAEPLSVEPRQLYWNETEAPVAREAFLKAPAVFKIAWKIAANSSPSCRSMHQTLHYRYIYTTACLYR</sequence>
<protein>
    <submittedName>
        <fullName evidence="1">Uncharacterized protein</fullName>
    </submittedName>
</protein>
<gene>
    <name evidence="1" type="ORF">AOXY_G34505</name>
</gene>
<proteinExistence type="predicted"/>
<evidence type="ECO:0000313" key="2">
    <source>
        <dbReference type="Proteomes" id="UP001230051"/>
    </source>
</evidence>
<name>A0AAD8FND9_ACIOX</name>
<evidence type="ECO:0000313" key="1">
    <source>
        <dbReference type="EMBL" id="KAK1150096.1"/>
    </source>
</evidence>
<organism evidence="1 2">
    <name type="scientific">Acipenser oxyrinchus oxyrinchus</name>
    <dbReference type="NCBI Taxonomy" id="40147"/>
    <lineage>
        <taxon>Eukaryota</taxon>
        <taxon>Metazoa</taxon>
        <taxon>Chordata</taxon>
        <taxon>Craniata</taxon>
        <taxon>Vertebrata</taxon>
        <taxon>Euteleostomi</taxon>
        <taxon>Actinopterygii</taxon>
        <taxon>Chondrostei</taxon>
        <taxon>Acipenseriformes</taxon>
        <taxon>Acipenseridae</taxon>
        <taxon>Acipenser</taxon>
    </lineage>
</organism>
<dbReference type="Proteomes" id="UP001230051">
    <property type="component" value="Unassembled WGS sequence"/>
</dbReference>